<evidence type="ECO:0000313" key="2">
    <source>
        <dbReference type="Proteomes" id="UP000245910"/>
    </source>
</evidence>
<reference evidence="2" key="1">
    <citation type="submission" date="2014-10" db="EMBL/GenBank/DDBJ databases">
        <authorList>
            <person name="King R."/>
        </authorList>
    </citation>
    <scope>NUCLEOTIDE SEQUENCE [LARGE SCALE GENOMIC DNA]</scope>
    <source>
        <strain evidence="2">A3/5</strain>
    </source>
</reference>
<proteinExistence type="predicted"/>
<dbReference type="AlphaFoldDB" id="A0A2L2TZN8"/>
<keyword evidence="2" id="KW-1185">Reference proteome</keyword>
<dbReference type="GeneID" id="37259636"/>
<dbReference type="EMBL" id="LN649231">
    <property type="protein sequence ID" value="CEI67920.1"/>
    <property type="molecule type" value="Genomic_DNA"/>
</dbReference>
<organism evidence="1 2">
    <name type="scientific">Fusarium venenatum</name>
    <dbReference type="NCBI Taxonomy" id="56646"/>
    <lineage>
        <taxon>Eukaryota</taxon>
        <taxon>Fungi</taxon>
        <taxon>Dikarya</taxon>
        <taxon>Ascomycota</taxon>
        <taxon>Pezizomycotina</taxon>
        <taxon>Sordariomycetes</taxon>
        <taxon>Hypocreomycetidae</taxon>
        <taxon>Hypocreales</taxon>
        <taxon>Nectriaceae</taxon>
        <taxon>Fusarium</taxon>
    </lineage>
</organism>
<protein>
    <recommendedName>
        <fullName evidence="3">GIY-YIG domain-containing protein</fullName>
    </recommendedName>
</protein>
<accession>A0A2L2TZN8</accession>
<name>A0A2L2TZN8_9HYPO</name>
<dbReference type="RefSeq" id="XP_025591635.1">
    <property type="nucleotide sequence ID" value="XM_025736700.2"/>
</dbReference>
<dbReference type="Proteomes" id="UP000245910">
    <property type="component" value="Chromosome III"/>
</dbReference>
<sequence>MSGHLEVLPRDTDGRSLLPHQLLAIRVTEHFTYDDQAGSVPPSFRGKTPTALKTHGTFVIPKGEECFKVVVPNPDPNWAIIVVIRQDQCAYAVIPHTYYEIGLPEPGSAQPGTYFRALDEKLSRNQSGALHIYHPIGPAGPANPPGFFQRWMHEYWRLLSQNLRELSDLGMNRRVVEALHSNAHRAGLEAMVMTGLPAQVLVILDRGPNMTRTDILNLPRITQQYPRSGGCIYVRLYTHTDDMGQDINATTIYIGQSVTVQHRQNQHEQNTPSGYVPPGTPVHYRLAQRASEEHRHAMVLCFWPSEELGTLPPWGLDFAEQTMIAYLRAFNYSMTVNAPAENRSRYSDQSNAMFRLANQAFDNLGGGRTPIHKGANVSSPIFSVGIPAEIRMVPLRPFNERGKNVYRIPGSGGKESISMGFRGASVHALPNKGSAYIRFEVMTDYKPHDTPWAGFPSVGPFQSFGFPSCMSAHVEYTLDGIQWFEQPLQRVLNSWETAVQRNSQAEALKTWRLAFSIIQALEGIVLTGEHDDTFSPRVNFNRQKVVVLEVNHLEQTARWAPQTEKRMPAPGRVSINQNFIELWRKYNNVPMMVIGWRPPRQLHPVPSADSLYWQGQRDRVMCDVCRIDPADEYPNSCIPTDSGLASCTRCILLNRPCTFTPISILREQLGTADPTWKTGISRTSTRPFKDYSFYLTIPRQDCTTPVPIATPIGGSRVLLSAITNTEDVSNDDGEVIET</sequence>
<dbReference type="STRING" id="56646.A0A2L2TZN8"/>
<dbReference type="KEGG" id="fvn:FVRRES_07997"/>
<evidence type="ECO:0008006" key="3">
    <source>
        <dbReference type="Google" id="ProtNLM"/>
    </source>
</evidence>
<evidence type="ECO:0000313" key="1">
    <source>
        <dbReference type="EMBL" id="CEI67920.1"/>
    </source>
</evidence>